<dbReference type="SUPFAM" id="SSF54427">
    <property type="entry name" value="NTF2-like"/>
    <property type="match status" value="1"/>
</dbReference>
<feature type="domain" description="SnoaL-like" evidence="1">
    <location>
        <begin position="8"/>
        <end position="117"/>
    </location>
</feature>
<dbReference type="RefSeq" id="WP_379879183.1">
    <property type="nucleotide sequence ID" value="NZ_JBHPON010000001.1"/>
</dbReference>
<name>A0ABW1KTW7_9PROT</name>
<evidence type="ECO:0000313" key="2">
    <source>
        <dbReference type="EMBL" id="MFC6035495.1"/>
    </source>
</evidence>
<gene>
    <name evidence="2" type="ORF">ACFMB1_08080</name>
</gene>
<evidence type="ECO:0000313" key="3">
    <source>
        <dbReference type="Proteomes" id="UP001596116"/>
    </source>
</evidence>
<dbReference type="Proteomes" id="UP001596116">
    <property type="component" value="Unassembled WGS sequence"/>
</dbReference>
<comment type="caution">
    <text evidence="2">The sequence shown here is derived from an EMBL/GenBank/DDBJ whole genome shotgun (WGS) entry which is preliminary data.</text>
</comment>
<organism evidence="2 3">
    <name type="scientific">Hyphococcus aureus</name>
    <dbReference type="NCBI Taxonomy" id="2666033"/>
    <lineage>
        <taxon>Bacteria</taxon>
        <taxon>Pseudomonadati</taxon>
        <taxon>Pseudomonadota</taxon>
        <taxon>Alphaproteobacteria</taxon>
        <taxon>Parvularculales</taxon>
        <taxon>Parvularculaceae</taxon>
        <taxon>Hyphococcus</taxon>
    </lineage>
</organism>
<sequence>MSPETRFADYIDTFNNRDYERLVTFYSPDIRLMNGTGRELVGRDAIVNFYKKVNAVASRKIAICASLSDGETLAAELKSTFTATADAPDFPSGPLAKGDQLYINSFVFYDIAEGVYVRIRAAIFERRWMRLAEKTE</sequence>
<reference evidence="2 3" key="1">
    <citation type="submission" date="2024-09" db="EMBL/GenBank/DDBJ databases">
        <authorList>
            <person name="Zhang Z.-H."/>
        </authorList>
    </citation>
    <scope>NUCLEOTIDE SEQUENCE [LARGE SCALE GENOMIC DNA]</scope>
    <source>
        <strain evidence="2 3">HHTR114</strain>
    </source>
</reference>
<accession>A0ABW1KTW7</accession>
<evidence type="ECO:0000259" key="1">
    <source>
        <dbReference type="Pfam" id="PF12680"/>
    </source>
</evidence>
<protein>
    <submittedName>
        <fullName evidence="2">Nuclear transport factor 2 family protein</fullName>
    </submittedName>
</protein>
<dbReference type="InterPro" id="IPR032710">
    <property type="entry name" value="NTF2-like_dom_sf"/>
</dbReference>
<keyword evidence="3" id="KW-1185">Reference proteome</keyword>
<dbReference type="EMBL" id="JBHPON010000001">
    <property type="protein sequence ID" value="MFC6035495.1"/>
    <property type="molecule type" value="Genomic_DNA"/>
</dbReference>
<dbReference type="Gene3D" id="3.10.450.50">
    <property type="match status" value="1"/>
</dbReference>
<proteinExistence type="predicted"/>
<dbReference type="InterPro" id="IPR037401">
    <property type="entry name" value="SnoaL-like"/>
</dbReference>
<dbReference type="Pfam" id="PF12680">
    <property type="entry name" value="SnoaL_2"/>
    <property type="match status" value="1"/>
</dbReference>